<protein>
    <submittedName>
        <fullName evidence="1">Uncharacterized protein</fullName>
    </submittedName>
</protein>
<dbReference type="InterPro" id="IPR008018">
    <property type="entry name" value="Phage_tail_attach_FII"/>
</dbReference>
<organism evidence="1 2">
    <name type="scientific">Pandoraea commovens</name>
    <dbReference type="NCBI Taxonomy" id="2508289"/>
    <lineage>
        <taxon>Bacteria</taxon>
        <taxon>Pseudomonadati</taxon>
        <taxon>Pseudomonadota</taxon>
        <taxon>Betaproteobacteria</taxon>
        <taxon>Burkholderiales</taxon>
        <taxon>Burkholderiaceae</taxon>
        <taxon>Pandoraea</taxon>
    </lineage>
</organism>
<proteinExistence type="predicted"/>
<sequence length="102" mass="11156">MPLDPSRFFEAFARHGLLDEAVVTPKGSDQPLEPVQVRSWQPDQPILGGKVIAASYGMEYQTADLPNLAKDDKVAIGGVEYSVARVPTKIDNGFFSHADLKK</sequence>
<dbReference type="EMBL" id="CP102780">
    <property type="protein sequence ID" value="UVA80464.1"/>
    <property type="molecule type" value="Genomic_DNA"/>
</dbReference>
<reference evidence="1" key="1">
    <citation type="submission" date="2022-08" db="EMBL/GenBank/DDBJ databases">
        <title>Multi-unit outbreak of Pandoraea commovens among non-cystic fibrosis intensive care patients from 2019 to 2021 in Berlin, Germany.</title>
        <authorList>
            <person name="Menzel P."/>
        </authorList>
    </citation>
    <scope>NUCLEOTIDE SEQUENCE</scope>
    <source>
        <strain evidence="1">LB-19-202-79</strain>
    </source>
</reference>
<name>A0ABY5QIH6_9BURK</name>
<evidence type="ECO:0000313" key="2">
    <source>
        <dbReference type="Proteomes" id="UP001058980"/>
    </source>
</evidence>
<keyword evidence="2" id="KW-1185">Reference proteome</keyword>
<dbReference type="Proteomes" id="UP001058980">
    <property type="component" value="Chromosome"/>
</dbReference>
<accession>A0ABY5QIH6</accession>
<dbReference type="Pfam" id="PF05354">
    <property type="entry name" value="Phage_attach"/>
    <property type="match status" value="1"/>
</dbReference>
<evidence type="ECO:0000313" key="1">
    <source>
        <dbReference type="EMBL" id="UVA80464.1"/>
    </source>
</evidence>
<dbReference type="RefSeq" id="WP_257959396.1">
    <property type="nucleotide sequence ID" value="NZ_CP102780.1"/>
</dbReference>
<gene>
    <name evidence="1" type="ORF">NTU39_05425</name>
</gene>